<dbReference type="eggNOG" id="ENOG502ZAT6">
    <property type="taxonomic scope" value="Bacteria"/>
</dbReference>
<keyword evidence="2" id="KW-1185">Reference proteome</keyword>
<dbReference type="Pfam" id="PF06576">
    <property type="entry name" value="DUF1133"/>
    <property type="match status" value="1"/>
</dbReference>
<organism evidence="1 2">
    <name type="scientific">Shimwellia blattae (strain ATCC 29907 / DSM 4481 / JCM 1650 / NBRC 105725 / CDC 9005-74)</name>
    <name type="common">Escherichia blattae</name>
    <dbReference type="NCBI Taxonomy" id="630626"/>
    <lineage>
        <taxon>Bacteria</taxon>
        <taxon>Pseudomonadati</taxon>
        <taxon>Pseudomonadota</taxon>
        <taxon>Gammaproteobacteria</taxon>
        <taxon>Enterobacterales</taxon>
        <taxon>Enterobacteriaceae</taxon>
        <taxon>Shimwellia</taxon>
    </lineage>
</organism>
<dbReference type="HOGENOM" id="CLU_109748_0_0_6"/>
<protein>
    <submittedName>
        <fullName evidence="1">Putative bacteriophage protein</fullName>
    </submittedName>
</protein>
<gene>
    <name evidence="1" type="ordered locus">EBL_c20770</name>
</gene>
<accession>K6W486</accession>
<name>I2B9G4_SHIBC</name>
<dbReference type="InterPro" id="IPR010557">
    <property type="entry name" value="DUF1133"/>
</dbReference>
<proteinExistence type="predicted"/>
<dbReference type="Proteomes" id="UP000001955">
    <property type="component" value="Chromosome"/>
</dbReference>
<sequence>MIYPSETGKAGEIIRLRTLESIWIQGKLRMWGRWSYIGSGKPDNMFNRLLAGNKVTRTAVRKALRDLKRSGLNSDELAIYLSDLLNGKLKSGLAFCSDAEALIIDHVVGQQLPPAMIALLHERYDGYGRSKKSMARALNIQYPEWSFRTCESRIDVWLTIAESLLYRPMCDAFDTDSERFGLHSCAETV</sequence>
<reference evidence="1 2" key="1">
    <citation type="journal article" date="2012" name="J. Bacteriol.">
        <title>Complete genome sequence of the B12-producing Shimwellia blattae strain DSM 4481, isolated from a cockroach.</title>
        <authorList>
            <person name="Brzuszkiewicz E."/>
            <person name="Waschkowitz T."/>
            <person name="Wiezer A."/>
            <person name="Daniel R."/>
        </authorList>
    </citation>
    <scope>NUCLEOTIDE SEQUENCE [LARGE SCALE GENOMIC DNA]</scope>
    <source>
        <strain evidence="2">ATCC 29907 / DSM 4481 / JCM 1650 / NBRC 105725 / CDC 9005-74</strain>
    </source>
</reference>
<evidence type="ECO:0000313" key="2">
    <source>
        <dbReference type="Proteomes" id="UP000001955"/>
    </source>
</evidence>
<dbReference type="STRING" id="630626.EBL_c20770"/>
<accession>I2B9G4</accession>
<dbReference type="KEGG" id="ebt:EBL_c20770"/>
<evidence type="ECO:0000313" key="1">
    <source>
        <dbReference type="EMBL" id="AFJ47168.1"/>
    </source>
</evidence>
<dbReference type="AlphaFoldDB" id="I2B9G4"/>
<dbReference type="RefSeq" id="WP_002443626.1">
    <property type="nucleotide sequence ID" value="NC_017910.1"/>
</dbReference>
<dbReference type="OrthoDB" id="6443321at2"/>
<dbReference type="EMBL" id="CP001560">
    <property type="protein sequence ID" value="AFJ47168.1"/>
    <property type="molecule type" value="Genomic_DNA"/>
</dbReference>